<dbReference type="InParanoid" id="Q6L145"/>
<dbReference type="HOGENOM" id="CLU_202938_1_0_2"/>
<dbReference type="Proteomes" id="UP000192315">
    <property type="component" value="Unassembled WGS sequence"/>
</dbReference>
<evidence type="ECO:0000256" key="1">
    <source>
        <dbReference type="SAM" id="Coils"/>
    </source>
</evidence>
<keyword evidence="1" id="KW-0175">Coiled coil</keyword>
<evidence type="ECO:0000313" key="2">
    <source>
        <dbReference type="EMBL" id="AAT43307.1"/>
    </source>
</evidence>
<dbReference type="eggNOG" id="arCOG06962">
    <property type="taxonomic scope" value="Archaea"/>
</dbReference>
<accession>A0A8G2L6X8</accession>
<dbReference type="STRING" id="263820.PTO0722"/>
<reference evidence="2" key="2">
    <citation type="submission" date="2004-02" db="EMBL/GenBank/DDBJ databases">
        <authorList>
            <person name="Fuetterer O."/>
            <person name="Angelov A."/>
            <person name="Liesegang H."/>
            <person name="Gottschalk G."/>
            <person name="Schleper C."/>
            <person name="Schepers B."/>
            <person name="Dock C."/>
            <person name="Antranikian G."/>
            <person name="Liebl W."/>
        </authorList>
    </citation>
    <scope>NUCLEOTIDE SEQUENCE</scope>
    <source>
        <strain evidence="2">DSM 9790</strain>
    </source>
</reference>
<evidence type="ECO:0000313" key="4">
    <source>
        <dbReference type="Proteomes" id="UP000000438"/>
    </source>
</evidence>
<gene>
    <name evidence="2" type="ordered locus">PTO0722</name>
    <name evidence="3" type="ORF">SAMN02745355_0264</name>
</gene>
<evidence type="ECO:0000313" key="3">
    <source>
        <dbReference type="EMBL" id="SMD30385.1"/>
    </source>
</evidence>
<keyword evidence="5" id="KW-1185">Reference proteome</keyword>
<dbReference type="AlphaFoldDB" id="Q6L145"/>
<dbReference type="KEGG" id="pto:PTO0722"/>
<protein>
    <submittedName>
        <fullName evidence="2">Uncharacterized protein</fullName>
    </submittedName>
</protein>
<reference evidence="2 4" key="1">
    <citation type="journal article" date="2004" name="Proc. Natl. Acad. Sci. U.S.A.">
        <title>Genome sequence of Picrophilus torridus and its implications for life around pH 0.</title>
        <authorList>
            <person name="Futterer O."/>
            <person name="Angelov A."/>
            <person name="Liesegang H."/>
            <person name="Gottschalk G."/>
            <person name="Schleper C."/>
            <person name="Schepers B."/>
            <person name="Dock C."/>
            <person name="Antranikian G."/>
            <person name="Liebl W."/>
        </authorList>
    </citation>
    <scope>NUCLEOTIDE SEQUENCE [LARGE SCALE GENOMIC DNA]</scope>
    <source>
        <strain evidence="4">ATCC 700027 / DSM 9790 / JCM 10055 / NBRC 100828</strain>
        <strain evidence="2">DSM 9790</strain>
    </source>
</reference>
<reference evidence="3 5" key="3">
    <citation type="submission" date="2017-04" db="EMBL/GenBank/DDBJ databases">
        <authorList>
            <person name="Varghese N."/>
            <person name="Submissions S."/>
        </authorList>
    </citation>
    <scope>NUCLEOTIDE SEQUENCE [LARGE SCALE GENOMIC DNA]</scope>
    <source>
        <strain evidence="3 5">DSM 9789</strain>
    </source>
</reference>
<organism evidence="2 4">
    <name type="scientific">Picrophilus torridus (strain ATCC 700027 / DSM 9790 / JCM 10055 / NBRC 100828 / KAW 2/3)</name>
    <dbReference type="NCBI Taxonomy" id="1122961"/>
    <lineage>
        <taxon>Archaea</taxon>
        <taxon>Methanobacteriati</taxon>
        <taxon>Thermoplasmatota</taxon>
        <taxon>Thermoplasmata</taxon>
        <taxon>Thermoplasmatales</taxon>
        <taxon>Picrophilaceae</taxon>
        <taxon>Picrophilus</taxon>
    </lineage>
</organism>
<dbReference type="EMBL" id="AE017261">
    <property type="protein sequence ID" value="AAT43307.1"/>
    <property type="molecule type" value="Genomic_DNA"/>
</dbReference>
<proteinExistence type="predicted"/>
<feature type="coiled-coil region" evidence="1">
    <location>
        <begin position="2"/>
        <end position="29"/>
    </location>
</feature>
<dbReference type="GeneID" id="59148189"/>
<dbReference type="EMBL" id="FWYE01000001">
    <property type="protein sequence ID" value="SMD30385.1"/>
    <property type="molecule type" value="Genomic_DNA"/>
</dbReference>
<dbReference type="PaxDb" id="263820-PTO0722"/>
<evidence type="ECO:0000313" key="5">
    <source>
        <dbReference type="Proteomes" id="UP000192315"/>
    </source>
</evidence>
<dbReference type="OrthoDB" id="56815at2157"/>
<sequence>MKEGKVKDVQELSREVNDMRKELDSMKEVVRGLLEIMMSREEYDDGDEYN</sequence>
<name>Q6L145_PICTO</name>
<dbReference type="Proteomes" id="UP000000438">
    <property type="component" value="Chromosome"/>
</dbReference>
<accession>Q6L145</accession>
<dbReference type="RefSeq" id="WP_011177523.1">
    <property type="nucleotide sequence ID" value="NC_005877.1"/>
</dbReference>